<dbReference type="EMBL" id="CDMY01000562">
    <property type="protein sequence ID" value="CEM23130.1"/>
    <property type="molecule type" value="Genomic_DNA"/>
</dbReference>
<organism evidence="2 3">
    <name type="scientific">Vitrella brassicaformis (strain CCMP3155)</name>
    <dbReference type="NCBI Taxonomy" id="1169540"/>
    <lineage>
        <taxon>Eukaryota</taxon>
        <taxon>Sar</taxon>
        <taxon>Alveolata</taxon>
        <taxon>Colpodellida</taxon>
        <taxon>Vitrellaceae</taxon>
        <taxon>Vitrella</taxon>
    </lineage>
</organism>
<proteinExistence type="predicted"/>
<dbReference type="AlphaFoldDB" id="A0A0G4G487"/>
<feature type="compositionally biased region" description="Acidic residues" evidence="1">
    <location>
        <begin position="17"/>
        <end position="27"/>
    </location>
</feature>
<dbReference type="InParanoid" id="A0A0G4G487"/>
<evidence type="ECO:0000313" key="3">
    <source>
        <dbReference type="Proteomes" id="UP000041254"/>
    </source>
</evidence>
<dbReference type="VEuPathDB" id="CryptoDB:Vbra_16957"/>
<feature type="compositionally biased region" description="Acidic residues" evidence="1">
    <location>
        <begin position="49"/>
        <end position="68"/>
    </location>
</feature>
<dbReference type="PhylomeDB" id="A0A0G4G487"/>
<reference evidence="2 3" key="1">
    <citation type="submission" date="2014-11" db="EMBL/GenBank/DDBJ databases">
        <authorList>
            <person name="Zhu J."/>
            <person name="Qi W."/>
            <person name="Song R."/>
        </authorList>
    </citation>
    <scope>NUCLEOTIDE SEQUENCE [LARGE SCALE GENOMIC DNA]</scope>
</reference>
<accession>A0A0G4G487</accession>
<gene>
    <name evidence="2" type="ORF">Vbra_16957</name>
</gene>
<sequence>MAQLDDGQEANRHADLDEMEGGEDGDAEVGTAKKRGRGSLGGEGRGWDDEVDEDMPDGPVDQIEEEEEVPPKPIARVALTVTGSVSDFMSLLKLKPHELPQAPRRLQRTQVKPADPVPMIKVGDLSCRVPTGHPVAAGGQPSSWTSICALHACMRLLEHLLRRVAQRCPTRLKHQVRLPTLLSVHWPDENVKSFMDLANSKAHLSSQ</sequence>
<dbReference type="Proteomes" id="UP000041254">
    <property type="component" value="Unassembled WGS sequence"/>
</dbReference>
<evidence type="ECO:0000313" key="2">
    <source>
        <dbReference type="EMBL" id="CEM23130.1"/>
    </source>
</evidence>
<keyword evidence="3" id="KW-1185">Reference proteome</keyword>
<name>A0A0G4G487_VITBC</name>
<protein>
    <submittedName>
        <fullName evidence="2">Uncharacterized protein</fullName>
    </submittedName>
</protein>
<feature type="region of interest" description="Disordered" evidence="1">
    <location>
        <begin position="1"/>
        <end position="69"/>
    </location>
</feature>
<evidence type="ECO:0000256" key="1">
    <source>
        <dbReference type="SAM" id="MobiDB-lite"/>
    </source>
</evidence>